<dbReference type="SUPFAM" id="SSF50998">
    <property type="entry name" value="Quinoprotein alcohol dehydrogenase-like"/>
    <property type="match status" value="1"/>
</dbReference>
<evidence type="ECO:0000313" key="4">
    <source>
        <dbReference type="EMBL" id="QAY69049.1"/>
    </source>
</evidence>
<sequence length="571" mass="58249">MAGGGGDRGLSLLQGAACSRGRPAGLPCVRGASQRRFADRQVRPRPPPEDERGDAPGLAPETPEPARTTRAVRAVRAWPRRRKVVAVGAVVGLVLAGSGIAAAVDVVRGHELRDRLVTAPGGVVGLAAAPAERWRTALDHPRALAIMDGLLVVAETVPNQAFGQVVLDALDPDDGAVRWSTRIGDAHDCGAAPGPVGGWAPGVGTADTVVCLTGPGADGVVVVVGAGGAIVADRQLAGSAPGEYDLAAPGAVVRVSRVGPPAVAPLAADGALTEDFTTRDMLVRLEDAVTGAERWSTTVPGATAPAGTRVDRMTPCVTWSGSGTPEVTSDENGLSSDVGAQHATLEACGVSVTLDLATGAVMRSVDHFDPDQAWDPDVRPLDGGGWATGVPAAAVAGWTTRVQRDDGTVVGVVDGAVRAPLATDGSPADVLLTDTHGLTGVDPADTSELWNQPGAHPQPLVRADGVVVVAFETSVVAVDARTGRELWRKDAFLADVRGELLATAFTDGRRAVIAEQVGDLPADGAPGTLRLRALDLATGDVTWSEEKTAPVPQAVGGRLYELSDDAVTALG</sequence>
<dbReference type="KEGG" id="xya:ET471_02475"/>
<dbReference type="InterPro" id="IPR011047">
    <property type="entry name" value="Quinoprotein_ADH-like_sf"/>
</dbReference>
<dbReference type="InterPro" id="IPR015943">
    <property type="entry name" value="WD40/YVTN_repeat-like_dom_sf"/>
</dbReference>
<dbReference type="AlphaFoldDB" id="A0A4P6F4B1"/>
<feature type="compositionally biased region" description="Basic and acidic residues" evidence="1">
    <location>
        <begin position="36"/>
        <end position="54"/>
    </location>
</feature>
<evidence type="ECO:0000256" key="2">
    <source>
        <dbReference type="SAM" id="Phobius"/>
    </source>
</evidence>
<feature type="domain" description="Pyrrolo-quinoline quinone repeat" evidence="3">
    <location>
        <begin position="401"/>
        <end position="549"/>
    </location>
</feature>
<name>A0A4P6F4B1_9MICO</name>
<proteinExistence type="predicted"/>
<keyword evidence="5" id="KW-1185">Reference proteome</keyword>
<evidence type="ECO:0000313" key="5">
    <source>
        <dbReference type="Proteomes" id="UP000292118"/>
    </source>
</evidence>
<dbReference type="EMBL" id="CP035493">
    <property type="protein sequence ID" value="QAY69049.1"/>
    <property type="molecule type" value="Genomic_DNA"/>
</dbReference>
<dbReference type="OrthoDB" id="4827675at2"/>
<feature type="region of interest" description="Disordered" evidence="1">
    <location>
        <begin position="19"/>
        <end position="70"/>
    </location>
</feature>
<dbReference type="Gene3D" id="2.130.10.10">
    <property type="entry name" value="YVTN repeat-like/Quinoprotein amine dehydrogenase"/>
    <property type="match status" value="1"/>
</dbReference>
<feature type="transmembrane region" description="Helical" evidence="2">
    <location>
        <begin position="84"/>
        <end position="104"/>
    </location>
</feature>
<evidence type="ECO:0000259" key="3">
    <source>
        <dbReference type="Pfam" id="PF13360"/>
    </source>
</evidence>
<dbReference type="Pfam" id="PF13360">
    <property type="entry name" value="PQQ_2"/>
    <property type="match status" value="1"/>
</dbReference>
<keyword evidence="2" id="KW-1133">Transmembrane helix</keyword>
<keyword evidence="2" id="KW-0472">Membrane</keyword>
<gene>
    <name evidence="4" type="ORF">ET471_02475</name>
</gene>
<keyword evidence="2" id="KW-0812">Transmembrane</keyword>
<dbReference type="InterPro" id="IPR002372">
    <property type="entry name" value="PQQ_rpt_dom"/>
</dbReference>
<organism evidence="4 5">
    <name type="scientific">Xylanimonas protaetiae</name>
    <dbReference type="NCBI Taxonomy" id="2509457"/>
    <lineage>
        <taxon>Bacteria</taxon>
        <taxon>Bacillati</taxon>
        <taxon>Actinomycetota</taxon>
        <taxon>Actinomycetes</taxon>
        <taxon>Micrococcales</taxon>
        <taxon>Promicromonosporaceae</taxon>
        <taxon>Xylanimonas</taxon>
    </lineage>
</organism>
<accession>A0A4P6F4B1</accession>
<dbReference type="Proteomes" id="UP000292118">
    <property type="component" value="Chromosome"/>
</dbReference>
<reference evidence="4 5" key="1">
    <citation type="submission" date="2019-01" db="EMBL/GenBank/DDBJ databases">
        <title>Genome sequencing of strain FW10M-9.</title>
        <authorList>
            <person name="Heo J."/>
            <person name="Kim S.-J."/>
            <person name="Kim J.-S."/>
            <person name="Hong S.-B."/>
            <person name="Kwon S.-W."/>
        </authorList>
    </citation>
    <scope>NUCLEOTIDE SEQUENCE [LARGE SCALE GENOMIC DNA]</scope>
    <source>
        <strain evidence="4 5">FW10M-9</strain>
    </source>
</reference>
<evidence type="ECO:0000256" key="1">
    <source>
        <dbReference type="SAM" id="MobiDB-lite"/>
    </source>
</evidence>
<protein>
    <recommendedName>
        <fullName evidence="3">Pyrrolo-quinoline quinone repeat domain-containing protein</fullName>
    </recommendedName>
</protein>